<dbReference type="GO" id="GO:0005829">
    <property type="term" value="C:cytosol"/>
    <property type="evidence" value="ECO:0007669"/>
    <property type="project" value="TreeGrafter"/>
</dbReference>
<reference evidence="4 5" key="2">
    <citation type="submission" date="2020-03" db="EMBL/GenBank/DDBJ databases">
        <authorList>
            <person name="Ichikawa N."/>
            <person name="Kimura A."/>
            <person name="Kitahashi Y."/>
            <person name="Uohara A."/>
        </authorList>
    </citation>
    <scope>NUCLEOTIDE SEQUENCE [LARGE SCALE GENOMIC DNA]</scope>
    <source>
        <strain evidence="4 5">NBRC 108639</strain>
    </source>
</reference>
<dbReference type="InterPro" id="IPR045097">
    <property type="entry name" value="Thymidate_synth/dCMP_Mease"/>
</dbReference>
<dbReference type="Gene3D" id="3.30.572.10">
    <property type="entry name" value="Thymidylate synthase/dCMP hydroxymethylase domain"/>
    <property type="match status" value="1"/>
</dbReference>
<dbReference type="AlphaFoldDB" id="A0A6V8KZ93"/>
<dbReference type="GO" id="GO:0032259">
    <property type="term" value="P:methylation"/>
    <property type="evidence" value="ECO:0007669"/>
    <property type="project" value="UniProtKB-KW"/>
</dbReference>
<evidence type="ECO:0000259" key="3">
    <source>
        <dbReference type="Pfam" id="PF00303"/>
    </source>
</evidence>
<dbReference type="InterPro" id="IPR023451">
    <property type="entry name" value="Thymidate_synth/dCMP_Mease_dom"/>
</dbReference>
<dbReference type="Proteomes" id="UP000482800">
    <property type="component" value="Unassembled WGS sequence"/>
</dbReference>
<protein>
    <recommendedName>
        <fullName evidence="3">Thymidylate synthase/dCMP hydroxymethylase domain-containing protein</fullName>
    </recommendedName>
</protein>
<evidence type="ECO:0000313" key="4">
    <source>
        <dbReference type="EMBL" id="GFJ85845.1"/>
    </source>
</evidence>
<keyword evidence="2" id="KW-0808">Transferase</keyword>
<dbReference type="InterPro" id="IPR036926">
    <property type="entry name" value="Thymidate_synth/dCMP_Mease_sf"/>
</dbReference>
<dbReference type="PANTHER" id="PTHR11548:SF1">
    <property type="entry name" value="THYMIDYLATE SYNTHASE 1"/>
    <property type="match status" value="1"/>
</dbReference>
<organism evidence="4 5">
    <name type="scientific">Phytohabitans houttuyneae</name>
    <dbReference type="NCBI Taxonomy" id="1076126"/>
    <lineage>
        <taxon>Bacteria</taxon>
        <taxon>Bacillati</taxon>
        <taxon>Actinomycetota</taxon>
        <taxon>Actinomycetes</taxon>
        <taxon>Micromonosporales</taxon>
        <taxon>Micromonosporaceae</taxon>
    </lineage>
</organism>
<dbReference type="GO" id="GO:0004799">
    <property type="term" value="F:thymidylate synthase activity"/>
    <property type="evidence" value="ECO:0007669"/>
    <property type="project" value="TreeGrafter"/>
</dbReference>
<dbReference type="GO" id="GO:0006231">
    <property type="term" value="P:dTMP biosynthetic process"/>
    <property type="evidence" value="ECO:0007669"/>
    <property type="project" value="TreeGrafter"/>
</dbReference>
<sequence length="325" mass="35711">MNGVTDPLSVGSSFRRAPRPFREIQAYSFTLDHPEQVLFASAVRPLSLPYALANILWTVTGDDTVAGIRFWNDRAAAFTDDGVRVRSALGPRLFGAAQQFAVTLQRLRADRATRRALVLMVESKDLTTPTRDVPCMMGLQLLLRDDRLDAVATMRSQSALMVMPYDVALLTTIQRLLAAELGIAPGRYMHFAASMHIYEDELDVATSVAEEDLTPKVLPHPGSLQELQSIGAVKNEIERESVEELIRRSKQIGGRVHDEDTLGGMAESVLLGHALLKCGRVGDALVAWGRAGDLGRLCAMRVDLKERDAAHKISEPEDDRRGPTG</sequence>
<gene>
    <name evidence="4" type="ORF">Phou_100250</name>
</gene>
<name>A0A6V8KZ93_9ACTN</name>
<feature type="domain" description="Thymidylate synthase/dCMP hydroxymethylase" evidence="3">
    <location>
        <begin position="44"/>
        <end position="208"/>
    </location>
</feature>
<evidence type="ECO:0000256" key="1">
    <source>
        <dbReference type="ARBA" id="ARBA00022603"/>
    </source>
</evidence>
<evidence type="ECO:0000256" key="2">
    <source>
        <dbReference type="ARBA" id="ARBA00022679"/>
    </source>
</evidence>
<keyword evidence="1" id="KW-0489">Methyltransferase</keyword>
<dbReference type="SUPFAM" id="SSF55831">
    <property type="entry name" value="Thymidylate synthase/dCMP hydroxymethylase"/>
    <property type="match status" value="1"/>
</dbReference>
<keyword evidence="5" id="KW-1185">Reference proteome</keyword>
<dbReference type="PANTHER" id="PTHR11548">
    <property type="entry name" value="THYMIDYLATE SYNTHASE 1"/>
    <property type="match status" value="1"/>
</dbReference>
<proteinExistence type="predicted"/>
<dbReference type="Pfam" id="PF00303">
    <property type="entry name" value="Thymidylat_synt"/>
    <property type="match status" value="1"/>
</dbReference>
<dbReference type="EMBL" id="BLPF01000004">
    <property type="protein sequence ID" value="GFJ85845.1"/>
    <property type="molecule type" value="Genomic_DNA"/>
</dbReference>
<accession>A0A6V8KZ93</accession>
<reference evidence="4 5" key="1">
    <citation type="submission" date="2020-03" db="EMBL/GenBank/DDBJ databases">
        <title>Whole genome shotgun sequence of Phytohabitans houttuyneae NBRC 108639.</title>
        <authorList>
            <person name="Komaki H."/>
            <person name="Tamura T."/>
        </authorList>
    </citation>
    <scope>NUCLEOTIDE SEQUENCE [LARGE SCALE GENOMIC DNA]</scope>
    <source>
        <strain evidence="4 5">NBRC 108639</strain>
    </source>
</reference>
<evidence type="ECO:0000313" key="5">
    <source>
        <dbReference type="Proteomes" id="UP000482800"/>
    </source>
</evidence>
<comment type="caution">
    <text evidence="4">The sequence shown here is derived from an EMBL/GenBank/DDBJ whole genome shotgun (WGS) entry which is preliminary data.</text>
</comment>